<protein>
    <submittedName>
        <fullName evidence="6">Actin-interacting protein 1</fullName>
    </submittedName>
</protein>
<dbReference type="PANTHER" id="PTHR19856">
    <property type="entry name" value="WD-REPEATCONTAINING PROTEIN WDR1"/>
    <property type="match status" value="1"/>
</dbReference>
<dbReference type="GO" id="GO:0045214">
    <property type="term" value="P:sarcomere organization"/>
    <property type="evidence" value="ECO:0007669"/>
    <property type="project" value="TreeGrafter"/>
</dbReference>
<reference evidence="6" key="1">
    <citation type="journal article" date="2011" name="Genome Biol.">
        <title>The draft genome of the carcinogenic human liver fluke Clonorchis sinensis.</title>
        <authorList>
            <person name="Wang X."/>
            <person name="Chen W."/>
            <person name="Huang Y."/>
            <person name="Sun J."/>
            <person name="Men J."/>
            <person name="Liu H."/>
            <person name="Luo F."/>
            <person name="Guo L."/>
            <person name="Lv X."/>
            <person name="Deng C."/>
            <person name="Zhou C."/>
            <person name="Fan Y."/>
            <person name="Li X."/>
            <person name="Huang L."/>
            <person name="Hu Y."/>
            <person name="Liang C."/>
            <person name="Hu X."/>
            <person name="Xu J."/>
            <person name="Yu X."/>
        </authorList>
    </citation>
    <scope>NUCLEOTIDE SEQUENCE [LARGE SCALE GENOMIC DNA]</scope>
    <source>
        <strain evidence="6">Henan</strain>
    </source>
</reference>
<dbReference type="Gene3D" id="2.130.10.10">
    <property type="entry name" value="YVTN repeat-like/Quinoprotein amine dehydrogenase"/>
    <property type="match status" value="2"/>
</dbReference>
<dbReference type="GO" id="GO:0030864">
    <property type="term" value="C:cortical actin cytoskeleton"/>
    <property type="evidence" value="ECO:0007669"/>
    <property type="project" value="TreeGrafter"/>
</dbReference>
<feature type="domain" description="Anaphase-promoting complex subunit 4-like WD40" evidence="5">
    <location>
        <begin position="619"/>
        <end position="708"/>
    </location>
</feature>
<dbReference type="Proteomes" id="UP000008909">
    <property type="component" value="Unassembled WGS sequence"/>
</dbReference>
<dbReference type="GO" id="GO:0040011">
    <property type="term" value="P:locomotion"/>
    <property type="evidence" value="ECO:0007669"/>
    <property type="project" value="TreeGrafter"/>
</dbReference>
<dbReference type="SMART" id="SM00320">
    <property type="entry name" value="WD40"/>
    <property type="match status" value="10"/>
</dbReference>
<feature type="repeat" description="WD" evidence="4">
    <location>
        <begin position="172"/>
        <end position="213"/>
    </location>
</feature>
<feature type="repeat" description="WD" evidence="4">
    <location>
        <begin position="347"/>
        <end position="388"/>
    </location>
</feature>
<name>G7Y5H4_CLOSI</name>
<evidence type="ECO:0000256" key="3">
    <source>
        <dbReference type="ARBA" id="ARBA00038366"/>
    </source>
</evidence>
<dbReference type="PROSITE" id="PS50082">
    <property type="entry name" value="WD_REPEATS_2"/>
    <property type="match status" value="5"/>
</dbReference>
<dbReference type="Pfam" id="PF00400">
    <property type="entry name" value="WD40"/>
    <property type="match status" value="3"/>
</dbReference>
<reference key="2">
    <citation type="submission" date="2011-10" db="EMBL/GenBank/DDBJ databases">
        <title>The genome and transcriptome sequence of Clonorchis sinensis provide insights into the carcinogenic liver fluke.</title>
        <authorList>
            <person name="Wang X."/>
            <person name="Huang Y."/>
            <person name="Chen W."/>
            <person name="Liu H."/>
            <person name="Guo L."/>
            <person name="Chen Y."/>
            <person name="Luo F."/>
            <person name="Zhou W."/>
            <person name="Sun J."/>
            <person name="Mao Q."/>
            <person name="Liang P."/>
            <person name="Zhou C."/>
            <person name="Tian Y."/>
            <person name="Men J."/>
            <person name="Lv X."/>
            <person name="Huang L."/>
            <person name="Zhou J."/>
            <person name="Hu Y."/>
            <person name="Li R."/>
            <person name="Zhang F."/>
            <person name="Lei H."/>
            <person name="Li X."/>
            <person name="Hu X."/>
            <person name="Liang C."/>
            <person name="Xu J."/>
            <person name="Wu Z."/>
            <person name="Yu X."/>
        </authorList>
    </citation>
    <scope>NUCLEOTIDE SEQUENCE</scope>
    <source>
        <strain>Henan</strain>
    </source>
</reference>
<keyword evidence="7" id="KW-1185">Reference proteome</keyword>
<dbReference type="InterPro" id="IPR020472">
    <property type="entry name" value="WD40_PAC1"/>
</dbReference>
<sequence length="755" mass="82664">MTSMFNADASLPYNHGLFENLIVKKRIKVDGEGTYCCLTTIIPSSLCLLFADNLKLCKVVETGRHKQDVQTNLHRLVHRCQGYKLPINTNKSCRQLSTILYCWCIAVNDDDVDEQILSHCAWSMNIIPPLPRVVRGKSVVFGEDPKGNYVLYGNGNSVIIRNLKDISKNDMYTQHSGAVNVAKYSPSGFYIASADKFGKVRIWDTVNAEHVLKNEFQPFSGPICDLAWTSDNQRIIVGGTGQSQFGAVFNAETGASVGVIMGVSKNINSVDFRPTRPYRAITGNDEGLVNYFEGPPFTFKHYFKHHTTFVNIVRFCPSGTCFVSGGADGKIFVYDAQAGTTIGEVGNPAHSGGVYGICFSTDGSRMLSGSADKTLKLWKVEGQEITALSTHQFPNDTSHMVLGCCWVGDTVVALTFNGFLNLFDAPANVNKLAEPRMVIAGHQTLITCGVYNKKLRRLITASSDANMASWDLQAGLAEMFSGEHAPKAQVQGITLCDNYVVLVGLDDRCVLADITEKSFIASIKLPSQPHCVGVMPIQQIVVVACDKHICLLSASNRTLSMLDHQEISCGPCTITVSPQTGTAIVCSASGQIMAYKTMDGKLHKIQVMNPPSPLPILGSYSPDGSLLALVDADRTVTVHKVSDERDINHAPVLTPAHSEWWQRQTARITAIGWSPNGRRLATGSLDTSIAVWSVDSPKTTIYLRTKAFAISWVFEMYQRSLSVFKLVVIRCLRDLRAPKQSIIAGYGFSDSNKIC</sequence>
<dbReference type="GO" id="GO:0051015">
    <property type="term" value="F:actin filament binding"/>
    <property type="evidence" value="ECO:0007669"/>
    <property type="project" value="TreeGrafter"/>
</dbReference>
<dbReference type="Pfam" id="PF12894">
    <property type="entry name" value="ANAPC4_WD40"/>
    <property type="match status" value="1"/>
</dbReference>
<accession>G7Y5H4</accession>
<dbReference type="InterPro" id="IPR001680">
    <property type="entry name" value="WD40_rpt"/>
</dbReference>
<keyword evidence="1 4" id="KW-0853">WD repeat</keyword>
<dbReference type="InterPro" id="IPR011044">
    <property type="entry name" value="Quino_amine_DH_bsu"/>
</dbReference>
<dbReference type="InterPro" id="IPR015943">
    <property type="entry name" value="WD40/YVTN_repeat-like_dom_sf"/>
</dbReference>
<evidence type="ECO:0000313" key="6">
    <source>
        <dbReference type="EMBL" id="GAA48210.1"/>
    </source>
</evidence>
<gene>
    <name evidence="6" type="ORF">CLF_101319</name>
</gene>
<evidence type="ECO:0000256" key="1">
    <source>
        <dbReference type="ARBA" id="ARBA00022574"/>
    </source>
</evidence>
<dbReference type="PROSITE" id="PS50294">
    <property type="entry name" value="WD_REPEATS_REGION"/>
    <property type="match status" value="3"/>
</dbReference>
<dbReference type="PANTHER" id="PTHR19856:SF0">
    <property type="entry name" value="WD REPEAT-CONTAINING PROTEIN 1"/>
    <property type="match status" value="1"/>
</dbReference>
<evidence type="ECO:0000256" key="2">
    <source>
        <dbReference type="ARBA" id="ARBA00022737"/>
    </source>
</evidence>
<feature type="repeat" description="WD" evidence="4">
    <location>
        <begin position="439"/>
        <end position="475"/>
    </location>
</feature>
<comment type="similarity">
    <text evidence="3">Belongs to the WD repeat AIP1 family.</text>
</comment>
<dbReference type="PRINTS" id="PR00320">
    <property type="entry name" value="GPROTEINBRPT"/>
</dbReference>
<dbReference type="PROSITE" id="PS00678">
    <property type="entry name" value="WD_REPEATS_1"/>
    <property type="match status" value="1"/>
</dbReference>
<dbReference type="AlphaFoldDB" id="G7Y5H4"/>
<dbReference type="InterPro" id="IPR024977">
    <property type="entry name" value="Apc4-like_WD40_dom"/>
</dbReference>
<dbReference type="SUPFAM" id="SSF50969">
    <property type="entry name" value="YVTN repeat-like/Quinoprotein amine dehydrogenase"/>
    <property type="match status" value="1"/>
</dbReference>
<dbReference type="EMBL" id="DF142875">
    <property type="protein sequence ID" value="GAA48210.1"/>
    <property type="molecule type" value="Genomic_DNA"/>
</dbReference>
<dbReference type="SUPFAM" id="SSF50978">
    <property type="entry name" value="WD40 repeat-like"/>
    <property type="match status" value="1"/>
</dbReference>
<evidence type="ECO:0000259" key="5">
    <source>
        <dbReference type="Pfam" id="PF12894"/>
    </source>
</evidence>
<evidence type="ECO:0000313" key="7">
    <source>
        <dbReference type="Proteomes" id="UP000008909"/>
    </source>
</evidence>
<dbReference type="InterPro" id="IPR036322">
    <property type="entry name" value="WD40_repeat_dom_sf"/>
</dbReference>
<keyword evidence="2" id="KW-0677">Repeat</keyword>
<dbReference type="GO" id="GO:0030042">
    <property type="term" value="P:actin filament depolymerization"/>
    <property type="evidence" value="ECO:0007669"/>
    <property type="project" value="TreeGrafter"/>
</dbReference>
<evidence type="ECO:0000256" key="4">
    <source>
        <dbReference type="PROSITE-ProRule" id="PRU00221"/>
    </source>
</evidence>
<proteinExistence type="inferred from homology"/>
<dbReference type="FunFam" id="2.130.10.10:FF:000102">
    <property type="entry name" value="Actin-interacting protein 1"/>
    <property type="match status" value="1"/>
</dbReference>
<feature type="repeat" description="WD" evidence="4">
    <location>
        <begin position="303"/>
        <end position="344"/>
    </location>
</feature>
<organism evidence="6 7">
    <name type="scientific">Clonorchis sinensis</name>
    <name type="common">Chinese liver fluke</name>
    <dbReference type="NCBI Taxonomy" id="79923"/>
    <lineage>
        <taxon>Eukaryota</taxon>
        <taxon>Metazoa</taxon>
        <taxon>Spiralia</taxon>
        <taxon>Lophotrochozoa</taxon>
        <taxon>Platyhelminthes</taxon>
        <taxon>Trematoda</taxon>
        <taxon>Digenea</taxon>
        <taxon>Opisthorchiida</taxon>
        <taxon>Opisthorchiata</taxon>
        <taxon>Opisthorchiidae</taxon>
        <taxon>Clonorchis</taxon>
    </lineage>
</organism>
<feature type="repeat" description="WD" evidence="4">
    <location>
        <begin position="661"/>
        <end position="702"/>
    </location>
</feature>
<dbReference type="InterPro" id="IPR019775">
    <property type="entry name" value="WD40_repeat_CS"/>
</dbReference>